<proteinExistence type="predicted"/>
<protein>
    <submittedName>
        <fullName evidence="2">Uncharacterized protein</fullName>
    </submittedName>
</protein>
<evidence type="ECO:0000313" key="3">
    <source>
        <dbReference type="Proteomes" id="UP000570361"/>
    </source>
</evidence>
<gene>
    <name evidence="2" type="ORF">FHS18_003298</name>
</gene>
<keyword evidence="3" id="KW-1185">Reference proteome</keyword>
<name>A0A7W5AYQ8_9BACL</name>
<sequence>MEMKKQGVSKVDIIGIILLVVVSLPPLAWIVFWTYFTLSMTP</sequence>
<evidence type="ECO:0000313" key="2">
    <source>
        <dbReference type="EMBL" id="MBB3111230.1"/>
    </source>
</evidence>
<evidence type="ECO:0000256" key="1">
    <source>
        <dbReference type="SAM" id="Phobius"/>
    </source>
</evidence>
<comment type="caution">
    <text evidence="2">The sequence shown here is derived from an EMBL/GenBank/DDBJ whole genome shotgun (WGS) entry which is preliminary data.</text>
</comment>
<keyword evidence="1" id="KW-1133">Transmembrane helix</keyword>
<dbReference type="AlphaFoldDB" id="A0A7W5AYQ8"/>
<dbReference type="RefSeq" id="WP_281378768.1">
    <property type="nucleotide sequence ID" value="NZ_JACHXK010000006.1"/>
</dbReference>
<reference evidence="2 3" key="1">
    <citation type="submission" date="2020-08" db="EMBL/GenBank/DDBJ databases">
        <title>Genomic Encyclopedia of Type Strains, Phase III (KMG-III): the genomes of soil and plant-associated and newly described type strains.</title>
        <authorList>
            <person name="Whitman W."/>
        </authorList>
    </citation>
    <scope>NUCLEOTIDE SEQUENCE [LARGE SCALE GENOMIC DNA]</scope>
    <source>
        <strain evidence="2 3">CECT 5862</strain>
    </source>
</reference>
<dbReference type="Proteomes" id="UP000570361">
    <property type="component" value="Unassembled WGS sequence"/>
</dbReference>
<feature type="transmembrane region" description="Helical" evidence="1">
    <location>
        <begin position="12"/>
        <end position="36"/>
    </location>
</feature>
<accession>A0A7W5AYQ8</accession>
<keyword evidence="1" id="KW-0812">Transmembrane</keyword>
<dbReference type="EMBL" id="JACHXK010000006">
    <property type="protein sequence ID" value="MBB3111230.1"/>
    <property type="molecule type" value="Genomic_DNA"/>
</dbReference>
<keyword evidence="1" id="KW-0472">Membrane</keyword>
<organism evidence="2 3">
    <name type="scientific">Paenibacillus phyllosphaerae</name>
    <dbReference type="NCBI Taxonomy" id="274593"/>
    <lineage>
        <taxon>Bacteria</taxon>
        <taxon>Bacillati</taxon>
        <taxon>Bacillota</taxon>
        <taxon>Bacilli</taxon>
        <taxon>Bacillales</taxon>
        <taxon>Paenibacillaceae</taxon>
        <taxon>Paenibacillus</taxon>
    </lineage>
</organism>